<organism evidence="1 2">
    <name type="scientific">Mycteria americana</name>
    <name type="common">Wood stork</name>
    <dbReference type="NCBI Taxonomy" id="33587"/>
    <lineage>
        <taxon>Eukaryota</taxon>
        <taxon>Metazoa</taxon>
        <taxon>Chordata</taxon>
        <taxon>Craniata</taxon>
        <taxon>Vertebrata</taxon>
        <taxon>Euteleostomi</taxon>
        <taxon>Archelosauria</taxon>
        <taxon>Archosauria</taxon>
        <taxon>Dinosauria</taxon>
        <taxon>Saurischia</taxon>
        <taxon>Theropoda</taxon>
        <taxon>Coelurosauria</taxon>
        <taxon>Aves</taxon>
        <taxon>Neognathae</taxon>
        <taxon>Neoaves</taxon>
        <taxon>Aequornithes</taxon>
        <taxon>Ciconiiformes</taxon>
        <taxon>Ciconiidae</taxon>
        <taxon>Mycteria</taxon>
    </lineage>
</organism>
<proteinExistence type="predicted"/>
<reference evidence="1 2" key="1">
    <citation type="journal article" date="2023" name="J. Hered.">
        <title>Chromosome-level genome of the wood stork (Mycteria americana) provides insight into avian chromosome evolution.</title>
        <authorList>
            <person name="Flamio R. Jr."/>
            <person name="Ramstad K.M."/>
        </authorList>
    </citation>
    <scope>NUCLEOTIDE SEQUENCE [LARGE SCALE GENOMIC DNA]</scope>
    <source>
        <strain evidence="1">JAX WOST 10</strain>
    </source>
</reference>
<name>A0AAN7NLU9_MYCAM</name>
<protein>
    <submittedName>
        <fullName evidence="1">Uncharacterized protein</fullName>
    </submittedName>
</protein>
<comment type="caution">
    <text evidence="1">The sequence shown here is derived from an EMBL/GenBank/DDBJ whole genome shotgun (WGS) entry which is preliminary data.</text>
</comment>
<dbReference type="EMBL" id="JAUNZN010000002">
    <property type="protein sequence ID" value="KAK4826794.1"/>
    <property type="molecule type" value="Genomic_DNA"/>
</dbReference>
<gene>
    <name evidence="1" type="ORF">QYF61_011443</name>
</gene>
<sequence length="109" mass="11895">MQGVDLPASRSAEDLGSLVDSELTVSQQRTLVAMAANSMLGCMRKSTASRSRGVILPLCSAVVRTELDWWLVMSSIPQRPVPCMILCNIFVNKLDSGMERTLISVMHNA</sequence>
<dbReference type="Proteomes" id="UP001333110">
    <property type="component" value="Unassembled WGS sequence"/>
</dbReference>
<evidence type="ECO:0000313" key="1">
    <source>
        <dbReference type="EMBL" id="KAK4826794.1"/>
    </source>
</evidence>
<keyword evidence="2" id="KW-1185">Reference proteome</keyword>
<accession>A0AAN7NLU9</accession>
<dbReference type="AlphaFoldDB" id="A0AAN7NLU9"/>
<evidence type="ECO:0000313" key="2">
    <source>
        <dbReference type="Proteomes" id="UP001333110"/>
    </source>
</evidence>